<accession>A0A0W0ZYI9</accession>
<keyword evidence="2" id="KW-1185">Reference proteome</keyword>
<dbReference type="PATRIC" id="fig|40335.7.peg.2132"/>
<organism evidence="1 2">
    <name type="scientific">Legionella tucsonensis</name>
    <dbReference type="NCBI Taxonomy" id="40335"/>
    <lineage>
        <taxon>Bacteria</taxon>
        <taxon>Pseudomonadati</taxon>
        <taxon>Pseudomonadota</taxon>
        <taxon>Gammaproteobacteria</taxon>
        <taxon>Legionellales</taxon>
        <taxon>Legionellaceae</taxon>
        <taxon>Legionella</taxon>
    </lineage>
</organism>
<dbReference type="EMBL" id="LNZA01000001">
    <property type="protein sequence ID" value="KTD74158.1"/>
    <property type="molecule type" value="Genomic_DNA"/>
</dbReference>
<sequence>MTERVQACSKMFELPKFKIEALLHGVALDIMTMQKIADELEVSTDGYLELLKKKQNTNPKISRRLGHFDPTKLLNHGISKSNRTRSGLFLYIEFKK</sequence>
<dbReference type="Proteomes" id="UP000054693">
    <property type="component" value="Unassembled WGS sequence"/>
</dbReference>
<reference evidence="1 2" key="1">
    <citation type="submission" date="2015-11" db="EMBL/GenBank/DDBJ databases">
        <title>Genomic analysis of 38 Legionella species identifies large and diverse effector repertoires.</title>
        <authorList>
            <person name="Burstein D."/>
            <person name="Amaro F."/>
            <person name="Zusman T."/>
            <person name="Lifshitz Z."/>
            <person name="Cohen O."/>
            <person name="Gilbert J.A."/>
            <person name="Pupko T."/>
            <person name="Shuman H.A."/>
            <person name="Segal G."/>
        </authorList>
    </citation>
    <scope>NUCLEOTIDE SEQUENCE [LARGE SCALE GENOMIC DNA]</scope>
    <source>
        <strain evidence="1 2">ATCC 49180</strain>
    </source>
</reference>
<gene>
    <name evidence="1" type="ORF">Ltuc_2005</name>
</gene>
<name>A0A0W0ZYI9_9GAMM</name>
<evidence type="ECO:0000313" key="2">
    <source>
        <dbReference type="Proteomes" id="UP000054693"/>
    </source>
</evidence>
<proteinExistence type="predicted"/>
<comment type="caution">
    <text evidence="1">The sequence shown here is derived from an EMBL/GenBank/DDBJ whole genome shotgun (WGS) entry which is preliminary data.</text>
</comment>
<protein>
    <submittedName>
        <fullName evidence="1">Uncharacterized protein</fullName>
    </submittedName>
</protein>
<evidence type="ECO:0000313" key="1">
    <source>
        <dbReference type="EMBL" id="KTD74158.1"/>
    </source>
</evidence>
<dbReference type="AlphaFoldDB" id="A0A0W0ZYI9"/>